<dbReference type="GO" id="GO:0005524">
    <property type="term" value="F:ATP binding"/>
    <property type="evidence" value="ECO:0007669"/>
    <property type="project" value="UniProtKB-KW"/>
</dbReference>
<proteinExistence type="predicted"/>
<dbReference type="InterPro" id="IPR003593">
    <property type="entry name" value="AAA+_ATPase"/>
</dbReference>
<dbReference type="InterPro" id="IPR045735">
    <property type="entry name" value="Spore_III_AA_AAA+_ATPase"/>
</dbReference>
<dbReference type="Gene3D" id="3.40.50.300">
    <property type="entry name" value="P-loop containing nucleotide triphosphate hydrolases"/>
    <property type="match status" value="1"/>
</dbReference>
<dbReference type="Pfam" id="PF19568">
    <property type="entry name" value="Spore_III_AA"/>
    <property type="match status" value="1"/>
</dbReference>
<dbReference type="EMBL" id="DXEI01000117">
    <property type="protein sequence ID" value="HIX95352.1"/>
    <property type="molecule type" value="Genomic_DNA"/>
</dbReference>
<keyword evidence="2" id="KW-0067">ATP-binding</keyword>
<keyword evidence="1" id="KW-0547">Nucleotide-binding</keyword>
<accession>A0A9D1Y1N5</accession>
<name>A0A9D1Y1N5_9FIRM</name>
<evidence type="ECO:0000259" key="3">
    <source>
        <dbReference type="SMART" id="SM00382"/>
    </source>
</evidence>
<evidence type="ECO:0000256" key="2">
    <source>
        <dbReference type="ARBA" id="ARBA00022840"/>
    </source>
</evidence>
<reference evidence="4" key="1">
    <citation type="journal article" date="2021" name="PeerJ">
        <title>Extensive microbial diversity within the chicken gut microbiome revealed by metagenomics and culture.</title>
        <authorList>
            <person name="Gilroy R."/>
            <person name="Ravi A."/>
            <person name="Getino M."/>
            <person name="Pursley I."/>
            <person name="Horton D.L."/>
            <person name="Alikhan N.F."/>
            <person name="Baker D."/>
            <person name="Gharbi K."/>
            <person name="Hall N."/>
            <person name="Watson M."/>
            <person name="Adriaenssens E.M."/>
            <person name="Foster-Nyarko E."/>
            <person name="Jarju S."/>
            <person name="Secka A."/>
            <person name="Antonio M."/>
            <person name="Oren A."/>
            <person name="Chaudhuri R.R."/>
            <person name="La Ragione R."/>
            <person name="Hildebrand F."/>
            <person name="Pallen M.J."/>
        </authorList>
    </citation>
    <scope>NUCLEOTIDE SEQUENCE</scope>
    <source>
        <strain evidence="4">ChiHecec2B26-7398</strain>
    </source>
</reference>
<dbReference type="AlphaFoldDB" id="A0A9D1Y1N5"/>
<comment type="caution">
    <text evidence="4">The sequence shown here is derived from an EMBL/GenBank/DDBJ whole genome shotgun (WGS) entry which is preliminary data.</text>
</comment>
<evidence type="ECO:0000256" key="1">
    <source>
        <dbReference type="ARBA" id="ARBA00022741"/>
    </source>
</evidence>
<gene>
    <name evidence="4" type="primary">tadA</name>
    <name evidence="4" type="ORF">H9846_07830</name>
</gene>
<reference evidence="4" key="2">
    <citation type="submission" date="2021-04" db="EMBL/GenBank/DDBJ databases">
        <authorList>
            <person name="Gilroy R."/>
        </authorList>
    </citation>
    <scope>NUCLEOTIDE SEQUENCE</scope>
    <source>
        <strain evidence="4">ChiHecec2B26-7398</strain>
    </source>
</reference>
<protein>
    <submittedName>
        <fullName evidence="4">Flp pilus assembly complex ATPase component TadA</fullName>
    </submittedName>
</protein>
<dbReference type="InterPro" id="IPR027417">
    <property type="entry name" value="P-loop_NTPase"/>
</dbReference>
<sequence length="296" mass="31992">MDEYYRLVAALPQPLAGELGKLSPRYAPYVQEIRLRRGQPVLFTVQGRLTPCAKFLPGARRAAHIGEADLQACFLHLCQHSVYAYEEELRQGFFTVEGGNRIGVAGSWGGSGFSAVTSLNLRVARWVTCDVPQPVQQYLAEGSGSLLVAGAPGSGKTTFLRTLVQLLSQKDAVVCVVDERCELMAGEGGGGLPTAGMRCDVYTRCPKAEGIEMALRCMNPAFIVCDELGTAQDAAAVERGLATGVRFLASVHCDTPETLRQKPFLQQLLQAGAFRQAVFLDGREKPGTMAEWVVLP</sequence>
<dbReference type="SMART" id="SM00382">
    <property type="entry name" value="AAA"/>
    <property type="match status" value="1"/>
</dbReference>
<evidence type="ECO:0000313" key="4">
    <source>
        <dbReference type="EMBL" id="HIX95352.1"/>
    </source>
</evidence>
<organism evidence="4 5">
    <name type="scientific">Candidatus Gemmiger excrementipullorum</name>
    <dbReference type="NCBI Taxonomy" id="2838610"/>
    <lineage>
        <taxon>Bacteria</taxon>
        <taxon>Bacillati</taxon>
        <taxon>Bacillota</taxon>
        <taxon>Clostridia</taxon>
        <taxon>Eubacteriales</taxon>
        <taxon>Gemmiger</taxon>
    </lineage>
</organism>
<evidence type="ECO:0000313" key="5">
    <source>
        <dbReference type="Proteomes" id="UP000886751"/>
    </source>
</evidence>
<dbReference type="PANTHER" id="PTHR20953:SF3">
    <property type="entry name" value="P-LOOP CONTAINING NUCLEOSIDE TRIPHOSPHATE HYDROLASES SUPERFAMILY PROTEIN"/>
    <property type="match status" value="1"/>
</dbReference>
<feature type="domain" description="AAA+ ATPase" evidence="3">
    <location>
        <begin position="142"/>
        <end position="284"/>
    </location>
</feature>
<dbReference type="SUPFAM" id="SSF52540">
    <property type="entry name" value="P-loop containing nucleoside triphosphate hydrolases"/>
    <property type="match status" value="1"/>
</dbReference>
<dbReference type="Proteomes" id="UP000886751">
    <property type="component" value="Unassembled WGS sequence"/>
</dbReference>
<dbReference type="PANTHER" id="PTHR20953">
    <property type="entry name" value="KINASE-RELATED"/>
    <property type="match status" value="1"/>
</dbReference>